<feature type="domain" description="SnoaL-like" evidence="1">
    <location>
        <begin position="22"/>
        <end position="130"/>
    </location>
</feature>
<accession>A0ABN6V948</accession>
<evidence type="ECO:0000259" key="1">
    <source>
        <dbReference type="Pfam" id="PF12680"/>
    </source>
</evidence>
<dbReference type="EMBL" id="AP027142">
    <property type="protein sequence ID" value="BDV32564.1"/>
    <property type="molecule type" value="Genomic_DNA"/>
</dbReference>
<reference evidence="2 3" key="1">
    <citation type="journal article" date="2023" name="Int. J. Syst. Evol. Microbiol.">
        <title>Methylocystis iwaonis sp. nov., a type II methane-oxidizing bacterium from surface soil of a rice paddy field in Japan, and emended description of the genus Methylocystis (ex Whittenbury et al. 1970) Bowman et al. 1993.</title>
        <authorList>
            <person name="Kaise H."/>
            <person name="Sawadogo J.B."/>
            <person name="Alam M.S."/>
            <person name="Ueno C."/>
            <person name="Dianou D."/>
            <person name="Shinjo R."/>
            <person name="Asakawa S."/>
        </authorList>
    </citation>
    <scope>NUCLEOTIDE SEQUENCE [LARGE SCALE GENOMIC DNA]</scope>
    <source>
        <strain evidence="2 3">SS37A-Re</strain>
    </source>
</reference>
<dbReference type="RefSeq" id="WP_281929679.1">
    <property type="nucleotide sequence ID" value="NZ_AP027142.1"/>
</dbReference>
<proteinExistence type="predicted"/>
<dbReference type="PANTHER" id="PTHR41252">
    <property type="entry name" value="BLR2505 PROTEIN"/>
    <property type="match status" value="1"/>
</dbReference>
<dbReference type="InterPro" id="IPR037401">
    <property type="entry name" value="SnoaL-like"/>
</dbReference>
<dbReference type="Gene3D" id="3.10.450.50">
    <property type="match status" value="2"/>
</dbReference>
<name>A0ABN6V948_9HYPH</name>
<sequence length="294" mass="33790">MQSGGNRTVGLTAAEMRRLISEMLELRMRRDYARFAAYLDPRVVVYCNAWREGIVGPDVWNGAPALRQLFRRTDEDYFPLEHEILDIMVDGERAAVRWRGDWRRHATSKIYTIDAAHFLRWGPGGRVVEMHEFFDAHSPALSAAPIQPNFESLLTPLPSGLSREDMEQRARRLVSFEADGPDLDLLREWCSPDIVCEFMGDRLRIPYAGRHKGIETMLGIIQAIRVDFEQWPLVVPEMIADEARVAGRRQVAWRHRGTGRAGCSELADFVRFEDGLVVEFIEFRDTGTLIRMQD</sequence>
<gene>
    <name evidence="2" type="ORF">SS37A_00930</name>
</gene>
<organism evidence="2 3">
    <name type="scientific">Methylocystis iwaonis</name>
    <dbReference type="NCBI Taxonomy" id="2885079"/>
    <lineage>
        <taxon>Bacteria</taxon>
        <taxon>Pseudomonadati</taxon>
        <taxon>Pseudomonadota</taxon>
        <taxon>Alphaproteobacteria</taxon>
        <taxon>Hyphomicrobiales</taxon>
        <taxon>Methylocystaceae</taxon>
        <taxon>Methylocystis</taxon>
    </lineage>
</organism>
<feature type="domain" description="SnoaL-like" evidence="1">
    <location>
        <begin position="180"/>
        <end position="279"/>
    </location>
</feature>
<dbReference type="Proteomes" id="UP001317629">
    <property type="component" value="Chromosome"/>
</dbReference>
<evidence type="ECO:0000313" key="3">
    <source>
        <dbReference type="Proteomes" id="UP001317629"/>
    </source>
</evidence>
<dbReference type="PANTHER" id="PTHR41252:SF1">
    <property type="entry name" value="BLR2505 PROTEIN"/>
    <property type="match status" value="1"/>
</dbReference>
<evidence type="ECO:0000313" key="2">
    <source>
        <dbReference type="EMBL" id="BDV32564.1"/>
    </source>
</evidence>
<keyword evidence="3" id="KW-1185">Reference proteome</keyword>
<protein>
    <recommendedName>
        <fullName evidence="1">SnoaL-like domain-containing protein</fullName>
    </recommendedName>
</protein>
<dbReference type="SUPFAM" id="SSF54427">
    <property type="entry name" value="NTF2-like"/>
    <property type="match status" value="2"/>
</dbReference>
<dbReference type="InterPro" id="IPR032710">
    <property type="entry name" value="NTF2-like_dom_sf"/>
</dbReference>
<dbReference type="Pfam" id="PF12680">
    <property type="entry name" value="SnoaL_2"/>
    <property type="match status" value="2"/>
</dbReference>